<name>X0SVW5_9ZZZZ</name>
<gene>
    <name evidence="1" type="ORF">S01H1_11431</name>
</gene>
<dbReference type="EMBL" id="BARS01005825">
    <property type="protein sequence ID" value="GAF79286.1"/>
    <property type="molecule type" value="Genomic_DNA"/>
</dbReference>
<protein>
    <submittedName>
        <fullName evidence="1">Uncharacterized protein</fullName>
    </submittedName>
</protein>
<comment type="caution">
    <text evidence="1">The sequence shown here is derived from an EMBL/GenBank/DDBJ whole genome shotgun (WGS) entry which is preliminary data.</text>
</comment>
<organism evidence="1">
    <name type="scientific">marine sediment metagenome</name>
    <dbReference type="NCBI Taxonomy" id="412755"/>
    <lineage>
        <taxon>unclassified sequences</taxon>
        <taxon>metagenomes</taxon>
        <taxon>ecological metagenomes</taxon>
    </lineage>
</organism>
<proteinExistence type="predicted"/>
<dbReference type="Gene3D" id="1.20.120.1490">
    <property type="match status" value="1"/>
</dbReference>
<sequence length="114" mass="13630">GMRLRVRDRLARRLRLNEEQAKLLQEKDPDFETNSMNLRNALMTEREKLLSIFENPNSSDAELLQQIEKFISTYSWIERRIAEHVLVLRPYLTVEQQKWLIGLCQRSQDPLLSF</sequence>
<accession>X0SVW5</accession>
<reference evidence="1" key="1">
    <citation type="journal article" date="2014" name="Front. Microbiol.">
        <title>High frequency of phylogenetically diverse reductive dehalogenase-homologous genes in deep subseafloor sedimentary metagenomes.</title>
        <authorList>
            <person name="Kawai M."/>
            <person name="Futagami T."/>
            <person name="Toyoda A."/>
            <person name="Takaki Y."/>
            <person name="Nishi S."/>
            <person name="Hori S."/>
            <person name="Arai W."/>
            <person name="Tsubouchi T."/>
            <person name="Morono Y."/>
            <person name="Uchiyama I."/>
            <person name="Ito T."/>
            <person name="Fujiyama A."/>
            <person name="Inagaki F."/>
            <person name="Takami H."/>
        </authorList>
    </citation>
    <scope>NUCLEOTIDE SEQUENCE</scope>
    <source>
        <strain evidence="1">Expedition CK06-06</strain>
    </source>
</reference>
<evidence type="ECO:0000313" key="1">
    <source>
        <dbReference type="EMBL" id="GAF79286.1"/>
    </source>
</evidence>
<dbReference type="AlphaFoldDB" id="X0SVW5"/>
<feature type="non-terminal residue" evidence="1">
    <location>
        <position position="1"/>
    </location>
</feature>